<evidence type="ECO:0000313" key="4">
    <source>
        <dbReference type="Proteomes" id="UP000018538"/>
    </source>
</evidence>
<dbReference type="AlphaFoldDB" id="V7PIQ2"/>
<name>V7PIQ2_PLAYE</name>
<evidence type="ECO:0000256" key="1">
    <source>
        <dbReference type="SAM" id="SignalP"/>
    </source>
</evidence>
<reference evidence="3 4" key="1">
    <citation type="submission" date="2013-11" db="EMBL/GenBank/DDBJ databases">
        <title>The Genome Sequence of Plasmodium yoelii 17X.</title>
        <authorList>
            <consortium name="The Broad Institute Genomics Platform"/>
            <consortium name="The Broad Institute Genome Sequencing Center for Infectious Disease"/>
            <person name="Neafsey D."/>
            <person name="Adams J."/>
            <person name="Walker B."/>
            <person name="Young S.K."/>
            <person name="Zeng Q."/>
            <person name="Gargeya S."/>
            <person name="Fitzgerald M."/>
            <person name="Haas B."/>
            <person name="Abouelleil A."/>
            <person name="Alvarado L."/>
            <person name="Chapman S.B."/>
            <person name="Gainer-Dewar J."/>
            <person name="Goldberg J."/>
            <person name="Griggs A."/>
            <person name="Gujja S."/>
            <person name="Hansen M."/>
            <person name="Howarth C."/>
            <person name="Imamovic A."/>
            <person name="Ireland A."/>
            <person name="Larimer J."/>
            <person name="McCowan C."/>
            <person name="Murphy C."/>
            <person name="Pearson M."/>
            <person name="Poon T.W."/>
            <person name="Priest M."/>
            <person name="Roberts A."/>
            <person name="Saif S."/>
            <person name="Shea T."/>
            <person name="Sykes S."/>
            <person name="Wortman J."/>
            <person name="Nusbaum C."/>
            <person name="Birren B."/>
        </authorList>
    </citation>
    <scope>NUCLEOTIDE SEQUENCE [LARGE SCALE GENOMIC DNA]</scope>
    <source>
        <strain evidence="3 4">17X</strain>
    </source>
</reference>
<dbReference type="NCBIfam" id="TIGR01604">
    <property type="entry name" value="PYST-C2"/>
    <property type="match status" value="1"/>
</dbReference>
<sequence>MNKRIFSLVCIVLYTLLTVPAHCSEQEVSDVGNKSDEKNDIEYKRETQLKNKNSKDDRGFNCFNIFKKNKRTQSHSYSKVPLTHPYNKITETSSNNNDSIHKIELLMEKIARYFLANHSEILKFLSNNKITEASSNNNDAIHKVELLVEKIARYFLSNHSENLKFLSNNKITETYSNKDESLPKVSLEMRKIMRELLEKSPEGLKLLSRLAEKLEKRPSNDKPSE</sequence>
<organism evidence="3 4">
    <name type="scientific">Plasmodium yoelii 17X</name>
    <dbReference type="NCBI Taxonomy" id="1323249"/>
    <lineage>
        <taxon>Eukaryota</taxon>
        <taxon>Sar</taxon>
        <taxon>Alveolata</taxon>
        <taxon>Apicomplexa</taxon>
        <taxon>Aconoidasida</taxon>
        <taxon>Haemosporida</taxon>
        <taxon>Plasmodiidae</taxon>
        <taxon>Plasmodium</taxon>
        <taxon>Plasmodium (Vinckeia)</taxon>
    </lineage>
</organism>
<feature type="signal peptide" evidence="1">
    <location>
        <begin position="1"/>
        <end position="23"/>
    </location>
</feature>
<protein>
    <recommendedName>
        <fullName evidence="2">PYST-C1-like N-terminal domain-containing protein</fullName>
    </recommendedName>
</protein>
<keyword evidence="4" id="KW-1185">Reference proteome</keyword>
<dbReference type="InterPro" id="IPR006488">
    <property type="entry name" value="PYST-C1_N"/>
</dbReference>
<dbReference type="Proteomes" id="UP000018538">
    <property type="component" value="Unassembled WGS sequence"/>
</dbReference>
<dbReference type="InterPro" id="IPR006491">
    <property type="entry name" value="PYST_C2"/>
</dbReference>
<proteinExistence type="predicted"/>
<evidence type="ECO:0000313" key="3">
    <source>
        <dbReference type="EMBL" id="ETB59319.1"/>
    </source>
</evidence>
<dbReference type="EMBL" id="KI635766">
    <property type="protein sequence ID" value="ETB59319.1"/>
    <property type="molecule type" value="Genomic_DNA"/>
</dbReference>
<keyword evidence="1" id="KW-0732">Signal</keyword>
<feature type="chain" id="PRO_5004765270" description="PYST-C1-like N-terminal domain-containing protein" evidence="1">
    <location>
        <begin position="24"/>
        <end position="225"/>
    </location>
</feature>
<feature type="domain" description="PYST-C1-like N-terminal" evidence="2">
    <location>
        <begin position="33"/>
        <end position="72"/>
    </location>
</feature>
<dbReference type="Pfam" id="PF09690">
    <property type="entry name" value="PYST-C1"/>
    <property type="match status" value="1"/>
</dbReference>
<evidence type="ECO:0000259" key="2">
    <source>
        <dbReference type="Pfam" id="PF09690"/>
    </source>
</evidence>
<dbReference type="NCBIfam" id="TIGR01601">
    <property type="entry name" value="PYST-C1"/>
    <property type="match status" value="1"/>
</dbReference>
<accession>V7PIQ2</accession>
<gene>
    <name evidence="3" type="ORF">YYC_02837</name>
</gene>